<evidence type="ECO:0000313" key="1">
    <source>
        <dbReference type="EMBL" id="GBO99011.1"/>
    </source>
</evidence>
<gene>
    <name evidence="1" type="ORF">EVAR_91947_1</name>
</gene>
<sequence length="79" mass="8959">MLMTKFKALVGKDERENTPIVERYGKIMNILKTKSRKLKLMAEGYSECSNNSQPSCVRSLDNVPPSYEVLVESLALFFA</sequence>
<organism evidence="1 2">
    <name type="scientific">Eumeta variegata</name>
    <name type="common">Bagworm moth</name>
    <name type="synonym">Eumeta japonica</name>
    <dbReference type="NCBI Taxonomy" id="151549"/>
    <lineage>
        <taxon>Eukaryota</taxon>
        <taxon>Metazoa</taxon>
        <taxon>Ecdysozoa</taxon>
        <taxon>Arthropoda</taxon>
        <taxon>Hexapoda</taxon>
        <taxon>Insecta</taxon>
        <taxon>Pterygota</taxon>
        <taxon>Neoptera</taxon>
        <taxon>Endopterygota</taxon>
        <taxon>Lepidoptera</taxon>
        <taxon>Glossata</taxon>
        <taxon>Ditrysia</taxon>
        <taxon>Tineoidea</taxon>
        <taxon>Psychidae</taxon>
        <taxon>Oiketicinae</taxon>
        <taxon>Eumeta</taxon>
    </lineage>
</organism>
<evidence type="ECO:0000313" key="2">
    <source>
        <dbReference type="Proteomes" id="UP000299102"/>
    </source>
</evidence>
<reference evidence="1 2" key="1">
    <citation type="journal article" date="2019" name="Commun. Biol.">
        <title>The bagworm genome reveals a unique fibroin gene that provides high tensile strength.</title>
        <authorList>
            <person name="Kono N."/>
            <person name="Nakamura H."/>
            <person name="Ohtoshi R."/>
            <person name="Tomita M."/>
            <person name="Numata K."/>
            <person name="Arakawa K."/>
        </authorList>
    </citation>
    <scope>NUCLEOTIDE SEQUENCE [LARGE SCALE GENOMIC DNA]</scope>
</reference>
<dbReference type="Proteomes" id="UP000299102">
    <property type="component" value="Unassembled WGS sequence"/>
</dbReference>
<dbReference type="AlphaFoldDB" id="A0A4C1SA48"/>
<protein>
    <submittedName>
        <fullName evidence="1">Uncharacterized protein</fullName>
    </submittedName>
</protein>
<dbReference type="EMBL" id="BGZK01009698">
    <property type="protein sequence ID" value="GBO99011.1"/>
    <property type="molecule type" value="Genomic_DNA"/>
</dbReference>
<keyword evidence="2" id="KW-1185">Reference proteome</keyword>
<proteinExistence type="predicted"/>
<name>A0A4C1SA48_EUMVA</name>
<comment type="caution">
    <text evidence="1">The sequence shown here is derived from an EMBL/GenBank/DDBJ whole genome shotgun (WGS) entry which is preliminary data.</text>
</comment>
<accession>A0A4C1SA48</accession>